<accession>A0A420JBX7</accession>
<evidence type="ECO:0000313" key="2">
    <source>
        <dbReference type="Proteomes" id="UP000285326"/>
    </source>
</evidence>
<dbReference type="EMBL" id="MCBS01011291">
    <property type="protein sequence ID" value="RKF84335.1"/>
    <property type="molecule type" value="Genomic_DNA"/>
</dbReference>
<reference evidence="1 2" key="1">
    <citation type="journal article" date="2018" name="BMC Genomics">
        <title>Comparative genome analyses reveal sequence features reflecting distinct modes of host-adaptation between dicot and monocot powdery mildew.</title>
        <authorList>
            <person name="Wu Y."/>
            <person name="Ma X."/>
            <person name="Pan Z."/>
            <person name="Kale S.D."/>
            <person name="Song Y."/>
            <person name="King H."/>
            <person name="Zhang Q."/>
            <person name="Presley C."/>
            <person name="Deng X."/>
            <person name="Wei C.I."/>
            <person name="Xiao S."/>
        </authorList>
    </citation>
    <scope>NUCLEOTIDE SEQUENCE [LARGE SCALE GENOMIC DNA]</scope>
    <source>
        <strain evidence="1">UMSG1</strain>
    </source>
</reference>
<sequence>MDIDTSSSPSILPSSPYPPGIDLFKISRLESFIWSPKMKTSQPLKAINPPLLNLSDLSSDPVC</sequence>
<comment type="caution">
    <text evidence="1">The sequence shown here is derived from an EMBL/GenBank/DDBJ whole genome shotgun (WGS) entry which is preliminary data.</text>
</comment>
<dbReference type="AlphaFoldDB" id="A0A420JBX7"/>
<evidence type="ECO:0000313" key="1">
    <source>
        <dbReference type="EMBL" id="RKF84335.1"/>
    </source>
</evidence>
<name>A0A420JBX7_9PEZI</name>
<protein>
    <submittedName>
        <fullName evidence="1">Uncharacterized protein</fullName>
    </submittedName>
</protein>
<dbReference type="Proteomes" id="UP000285326">
    <property type="component" value="Unassembled WGS sequence"/>
</dbReference>
<proteinExistence type="predicted"/>
<organism evidence="1 2">
    <name type="scientific">Golovinomyces cichoracearum</name>
    <dbReference type="NCBI Taxonomy" id="62708"/>
    <lineage>
        <taxon>Eukaryota</taxon>
        <taxon>Fungi</taxon>
        <taxon>Dikarya</taxon>
        <taxon>Ascomycota</taxon>
        <taxon>Pezizomycotina</taxon>
        <taxon>Leotiomycetes</taxon>
        <taxon>Erysiphales</taxon>
        <taxon>Erysiphaceae</taxon>
        <taxon>Golovinomyces</taxon>
    </lineage>
</organism>
<gene>
    <name evidence="1" type="ORF">GcM1_112001</name>
</gene>